<organism evidence="2 3">
    <name type="scientific">Scytonema hofmannii PCC 7110</name>
    <dbReference type="NCBI Taxonomy" id="128403"/>
    <lineage>
        <taxon>Bacteria</taxon>
        <taxon>Bacillati</taxon>
        <taxon>Cyanobacteriota</taxon>
        <taxon>Cyanophyceae</taxon>
        <taxon>Nostocales</taxon>
        <taxon>Scytonemataceae</taxon>
        <taxon>Scytonema</taxon>
    </lineage>
</organism>
<sequence>MKKKFYISVTLGTFLLAGCTSEVSSAPREGFEVKFLVGSALQQFCTQAAEQFNQTKPKLGDGKAFYLSCQAMGSGDIVTNLVNKAKQLQSGSLQADSPDFPTLVSLDGEIYHSQLVYQFNQVFPGKNYIPQITDAPLLANSPMVFMVPTDVATGLQKQEDVYKALAKAKTHKELDASSPTLPIYFVQSAPTRSNSGLQTLVAQFVSVSGKRPEQLTATDVQKFQTQIQNIQTKITRYGVSTDALATDMVKNGSFWASVASVYESSVIKANSNLQPGQTRYKAIYPKATFTSNMRAIVPNAPWVSSDEKAAAEKVIAYLQSPDAQKIATELGLRPGVPGVELGAKFSPEYGVDPNAKYDSLRPPQPEVVAAMLKSWQEFAKKPSQVIVVVDSSGSMQGNKLPAVQSTLRQYIESLGPKEKIALIDFDSAIRSPIVVDGTPQGKERGMQFIASLQVDGGTKLYDSALYARNWLASNLRKDAINAVVILTDGEDSESSINLEQLQQELGKSNFSSDKRIAFFTVGYGNEGEFNPDALKKIAQVNGGYYRKGDPATISTLMSELQVEF</sequence>
<dbReference type="PANTHER" id="PTHR10338:SF108">
    <property type="entry name" value="INTER-ALPHA-TRYPSIN INHIBITOR HEAVY CHAIN H4-LIKE PROTEIN"/>
    <property type="match status" value="1"/>
</dbReference>
<dbReference type="InterPro" id="IPR006059">
    <property type="entry name" value="SBP"/>
</dbReference>
<protein>
    <submittedName>
        <fullName evidence="2">Mg-chelatase subunit ChlD</fullName>
    </submittedName>
</protein>
<dbReference type="Gene3D" id="3.40.190.10">
    <property type="entry name" value="Periplasmic binding protein-like II"/>
    <property type="match status" value="2"/>
</dbReference>
<gene>
    <name evidence="2" type="ORF">WA1_08800</name>
</gene>
<dbReference type="InterPro" id="IPR036465">
    <property type="entry name" value="vWFA_dom_sf"/>
</dbReference>
<dbReference type="Pfam" id="PF13768">
    <property type="entry name" value="VWA_3"/>
    <property type="match status" value="1"/>
</dbReference>
<proteinExistence type="predicted"/>
<dbReference type="SMART" id="SM00327">
    <property type="entry name" value="VWA"/>
    <property type="match status" value="1"/>
</dbReference>
<dbReference type="AlphaFoldDB" id="A0A139WS35"/>
<dbReference type="EMBL" id="ANNX02000052">
    <property type="protein sequence ID" value="KYC35246.1"/>
    <property type="molecule type" value="Genomic_DNA"/>
</dbReference>
<dbReference type="Proteomes" id="UP000076925">
    <property type="component" value="Unassembled WGS sequence"/>
</dbReference>
<accession>A0A139WS35</accession>
<dbReference type="PROSITE" id="PS50234">
    <property type="entry name" value="VWFA"/>
    <property type="match status" value="1"/>
</dbReference>
<dbReference type="Pfam" id="PF13416">
    <property type="entry name" value="SBP_bac_8"/>
    <property type="match status" value="1"/>
</dbReference>
<dbReference type="PANTHER" id="PTHR10338">
    <property type="entry name" value="INTER-ALPHA-TRYPSIN INHIBITOR HEAVY CHAIN FAMILY MEMBER"/>
    <property type="match status" value="1"/>
</dbReference>
<evidence type="ECO:0000259" key="1">
    <source>
        <dbReference type="PROSITE" id="PS50234"/>
    </source>
</evidence>
<comment type="caution">
    <text evidence="2">The sequence shown here is derived from an EMBL/GenBank/DDBJ whole genome shotgun (WGS) entry which is preliminary data.</text>
</comment>
<reference evidence="2 3" key="1">
    <citation type="journal article" date="2013" name="Genome Biol. Evol.">
        <title>Genomes of Stigonematalean cyanobacteria (subsection V) and the evolution of oxygenic photosynthesis from prokaryotes to plastids.</title>
        <authorList>
            <person name="Dagan T."/>
            <person name="Roettger M."/>
            <person name="Stucken K."/>
            <person name="Landan G."/>
            <person name="Koch R."/>
            <person name="Major P."/>
            <person name="Gould S.B."/>
            <person name="Goremykin V.V."/>
            <person name="Rippka R."/>
            <person name="Tandeau de Marsac N."/>
            <person name="Gugger M."/>
            <person name="Lockhart P.J."/>
            <person name="Allen J.F."/>
            <person name="Brune I."/>
            <person name="Maus I."/>
            <person name="Puhler A."/>
            <person name="Martin W.F."/>
        </authorList>
    </citation>
    <scope>NUCLEOTIDE SEQUENCE [LARGE SCALE GENOMIC DNA]</scope>
    <source>
        <strain evidence="2 3">PCC 7110</strain>
    </source>
</reference>
<dbReference type="PROSITE" id="PS51257">
    <property type="entry name" value="PROKAR_LIPOPROTEIN"/>
    <property type="match status" value="1"/>
</dbReference>
<dbReference type="SUPFAM" id="SSF53300">
    <property type="entry name" value="vWA-like"/>
    <property type="match status" value="1"/>
</dbReference>
<dbReference type="SUPFAM" id="SSF53850">
    <property type="entry name" value="Periplasmic binding protein-like II"/>
    <property type="match status" value="1"/>
</dbReference>
<feature type="domain" description="VWFA" evidence="1">
    <location>
        <begin position="384"/>
        <end position="560"/>
    </location>
</feature>
<dbReference type="STRING" id="128403.WA1_08800"/>
<dbReference type="OrthoDB" id="517022at2"/>
<dbReference type="Gene3D" id="3.40.50.410">
    <property type="entry name" value="von Willebrand factor, type A domain"/>
    <property type="match status" value="1"/>
</dbReference>
<evidence type="ECO:0000313" key="2">
    <source>
        <dbReference type="EMBL" id="KYC35246.1"/>
    </source>
</evidence>
<dbReference type="RefSeq" id="WP_017745435.1">
    <property type="nucleotide sequence ID" value="NZ_KQ976354.1"/>
</dbReference>
<evidence type="ECO:0000313" key="3">
    <source>
        <dbReference type="Proteomes" id="UP000076925"/>
    </source>
</evidence>
<dbReference type="InterPro" id="IPR050934">
    <property type="entry name" value="ITIH"/>
</dbReference>
<name>A0A139WS35_9CYAN</name>
<dbReference type="InterPro" id="IPR002035">
    <property type="entry name" value="VWF_A"/>
</dbReference>
<keyword evidence="3" id="KW-1185">Reference proteome</keyword>